<name>A0A0W0VE54_9GAMM</name>
<keyword evidence="2" id="KW-1185">Reference proteome</keyword>
<proteinExistence type="predicted"/>
<dbReference type="AlphaFoldDB" id="A0A0W0VE54"/>
<evidence type="ECO:0008006" key="3">
    <source>
        <dbReference type="Google" id="ProtNLM"/>
    </source>
</evidence>
<dbReference type="STRING" id="456.Ljor_2734"/>
<dbReference type="RefSeq" id="WP_058472089.1">
    <property type="nucleotide sequence ID" value="NZ_CAAAIC010000005.1"/>
</dbReference>
<dbReference type="EMBL" id="LNYJ01000011">
    <property type="protein sequence ID" value="KTD18428.1"/>
    <property type="molecule type" value="Genomic_DNA"/>
</dbReference>
<evidence type="ECO:0000313" key="2">
    <source>
        <dbReference type="Proteomes" id="UP000055035"/>
    </source>
</evidence>
<dbReference type="OrthoDB" id="9204559at2"/>
<accession>A0A0W0VE54</accession>
<gene>
    <name evidence="1" type="ORF">Ljor_2734</name>
</gene>
<evidence type="ECO:0000313" key="1">
    <source>
        <dbReference type="EMBL" id="KTD18428.1"/>
    </source>
</evidence>
<dbReference type="PATRIC" id="fig|456.5.peg.2929"/>
<comment type="caution">
    <text evidence="1">The sequence shown here is derived from an EMBL/GenBank/DDBJ whole genome shotgun (WGS) entry which is preliminary data.</text>
</comment>
<dbReference type="NCBIfam" id="NF033572">
    <property type="entry name" value="transpos_ISKra4"/>
    <property type="match status" value="1"/>
</dbReference>
<dbReference type="Proteomes" id="UP000055035">
    <property type="component" value="Unassembled WGS sequence"/>
</dbReference>
<sequence length="427" mass="48204">MAEVIAVNGDELVLQVRVKLDGSMLNMEEAIQSAVNEVGSLATAEALKRFDTTGAPIQIGNVRMTSKGKVRKCYETPYGAVHLERYVYQTSSGGKTYCPLDERARTLISSTPRFAKQVSSKYSQLSAQEVMDDFKTNHGRPVARSFLQNIVDVVGSIAQAVEADWMYETPKIDDVVSTVSVSLDGTCVLMVNEGWREAMTGTITLYNKIGERLHTIYLGAAPEYGKANFLERLEREVYRIKLQYPNATYVGIADGARVNWDFLESHTQYQVLDFFHATEYLAQASHAMHPIDTSLRKIWLDLACHRLKHEFNAASQLLSEMSNMLPNRQKQGLVDKLKSAITYFKNQRQRMDYNFYQMNNLPIGSGVTEAACKTLIKQRLCQSGMKWKNQGISMVLHLRALISTKGRWEQFWERINQAGLIGLAEIC</sequence>
<reference evidence="1 2" key="1">
    <citation type="submission" date="2015-11" db="EMBL/GenBank/DDBJ databases">
        <title>Genomic analysis of 38 Legionella species identifies large and diverse effector repertoires.</title>
        <authorList>
            <person name="Burstein D."/>
            <person name="Amaro F."/>
            <person name="Zusman T."/>
            <person name="Lifshitz Z."/>
            <person name="Cohen O."/>
            <person name="Gilbert J.A."/>
            <person name="Pupko T."/>
            <person name="Shuman H.A."/>
            <person name="Segal G."/>
        </authorList>
    </citation>
    <scope>NUCLEOTIDE SEQUENCE [LARGE SCALE GENOMIC DNA]</scope>
    <source>
        <strain evidence="1 2">BL-540</strain>
    </source>
</reference>
<organism evidence="1 2">
    <name type="scientific">Legionella jordanis</name>
    <dbReference type="NCBI Taxonomy" id="456"/>
    <lineage>
        <taxon>Bacteria</taxon>
        <taxon>Pseudomonadati</taxon>
        <taxon>Pseudomonadota</taxon>
        <taxon>Gammaproteobacteria</taxon>
        <taxon>Legionellales</taxon>
        <taxon>Legionellaceae</taxon>
        <taxon>Legionella</taxon>
    </lineage>
</organism>
<protein>
    <recommendedName>
        <fullName evidence="3">ISKra4 family transposase</fullName>
    </recommendedName>
</protein>